<dbReference type="SUPFAM" id="SSF54534">
    <property type="entry name" value="FKBP-like"/>
    <property type="match status" value="1"/>
</dbReference>
<dbReference type="GO" id="GO:0043335">
    <property type="term" value="P:protein unfolding"/>
    <property type="evidence" value="ECO:0007669"/>
    <property type="project" value="TreeGrafter"/>
</dbReference>
<keyword evidence="6 9" id="KW-0143">Chaperone</keyword>
<sequence>MPQIKQEPQPRGQLKITVEISPEEMQPFLKRAAEDVSKTQDIAGFRPGKAPMDVVIKKVGEMPLWQAAADLAVQKSLLKTFEDEKIRTIGSPQVKIDKLAPENSLIYTATVNIFPEVTLGDLDKVAIEAKPAEVSDKDFDTALENLRKLRASEIAVTTEAKAGDKVEIDLEVFQDRVPIEHGAQKKLPLILGDSHFVPGFEEKVIGMKVGDTKEFKLTMPESYHLKQIAGKEVEYRIKMLAIFQRSLPEINDEFAKSLGMKSADELKKNIKDNLKAEAESKEKVRQEEAIMKALINASKFSELPDLLVSSETNQMIQELEANVTRQGGKFEDYLNHIKKSREELTLELAPRAIERVKSALILREVAQQQNISVDDTEIEAEIEKARAMSQGNPDMAKQLDTPEYRDYVSNILASRKVIEWLRQKLVK</sequence>
<dbReference type="NCBIfam" id="TIGR00115">
    <property type="entry name" value="tig"/>
    <property type="match status" value="1"/>
</dbReference>
<evidence type="ECO:0000313" key="13">
    <source>
        <dbReference type="EMBL" id="PIS05062.1"/>
    </source>
</evidence>
<dbReference type="GO" id="GO:0015031">
    <property type="term" value="P:protein transport"/>
    <property type="evidence" value="ECO:0007669"/>
    <property type="project" value="UniProtKB-UniRule"/>
</dbReference>
<comment type="similarity">
    <text evidence="2 9">Belongs to the FKBP-type PPIase family. Tig subfamily.</text>
</comment>
<dbReference type="PANTHER" id="PTHR30560">
    <property type="entry name" value="TRIGGER FACTOR CHAPERONE AND PEPTIDYL-PROLYL CIS/TRANS ISOMERASE"/>
    <property type="match status" value="1"/>
</dbReference>
<dbReference type="SUPFAM" id="SSF102735">
    <property type="entry name" value="Trigger factor ribosome-binding domain"/>
    <property type="match status" value="1"/>
</dbReference>
<evidence type="ECO:0000256" key="3">
    <source>
        <dbReference type="ARBA" id="ARBA00013194"/>
    </source>
</evidence>
<evidence type="ECO:0000256" key="9">
    <source>
        <dbReference type="HAMAP-Rule" id="MF_00303"/>
    </source>
</evidence>
<dbReference type="PANTHER" id="PTHR30560:SF3">
    <property type="entry name" value="TRIGGER FACTOR-LIKE PROTEIN TIG, CHLOROPLASTIC"/>
    <property type="match status" value="1"/>
</dbReference>
<evidence type="ECO:0000259" key="12">
    <source>
        <dbReference type="Pfam" id="PF05698"/>
    </source>
</evidence>
<dbReference type="GO" id="GO:0051301">
    <property type="term" value="P:cell division"/>
    <property type="evidence" value="ECO:0007669"/>
    <property type="project" value="UniProtKB-KW"/>
</dbReference>
<dbReference type="Pfam" id="PF05697">
    <property type="entry name" value="Trigger_N"/>
    <property type="match status" value="1"/>
</dbReference>
<comment type="domain">
    <text evidence="9">Consists of 3 domains; the N-terminus binds the ribosome, the middle domain has PPIase activity, while the C-terminus has intrinsic chaperone activity on its own.</text>
</comment>
<organism evidence="13 14">
    <name type="scientific">Candidatus Buchananbacteria bacterium CG10_big_fil_rev_8_21_14_0_10_42_9</name>
    <dbReference type="NCBI Taxonomy" id="1974526"/>
    <lineage>
        <taxon>Bacteria</taxon>
        <taxon>Candidatus Buchananiibacteriota</taxon>
    </lineage>
</organism>
<evidence type="ECO:0000256" key="1">
    <source>
        <dbReference type="ARBA" id="ARBA00000971"/>
    </source>
</evidence>
<evidence type="ECO:0000313" key="14">
    <source>
        <dbReference type="Proteomes" id="UP000230935"/>
    </source>
</evidence>
<dbReference type="InterPro" id="IPR027304">
    <property type="entry name" value="Trigger_fact/SurA_dom_sf"/>
</dbReference>
<dbReference type="Gene3D" id="3.30.70.1050">
    <property type="entry name" value="Trigger factor ribosome-binding domain"/>
    <property type="match status" value="1"/>
</dbReference>
<reference evidence="14" key="1">
    <citation type="submission" date="2017-09" db="EMBL/GenBank/DDBJ databases">
        <title>Depth-based differentiation of microbial function through sediment-hosted aquifers and enrichment of novel symbionts in the deep terrestrial subsurface.</title>
        <authorList>
            <person name="Probst A.J."/>
            <person name="Ladd B."/>
            <person name="Jarett J.K."/>
            <person name="Geller-Mcgrath D.E."/>
            <person name="Sieber C.M.K."/>
            <person name="Emerson J.B."/>
            <person name="Anantharaman K."/>
            <person name="Thomas B.C."/>
            <person name="Malmstrom R."/>
            <person name="Stieglmeier M."/>
            <person name="Klingl A."/>
            <person name="Woyke T."/>
            <person name="Ryan C.M."/>
            <person name="Banfield J.F."/>
        </authorList>
    </citation>
    <scope>NUCLEOTIDE SEQUENCE [LARGE SCALE GENOMIC DNA]</scope>
</reference>
<evidence type="ECO:0000256" key="8">
    <source>
        <dbReference type="ARBA" id="ARBA00029986"/>
    </source>
</evidence>
<protein>
    <recommendedName>
        <fullName evidence="4 9">Trigger factor</fullName>
        <shortName evidence="9">TF</shortName>
        <ecNumber evidence="3 9">5.2.1.8</ecNumber>
    </recommendedName>
    <alternativeName>
        <fullName evidence="8 9">PPIase</fullName>
    </alternativeName>
</protein>
<name>A0A2H0W128_9BACT</name>
<dbReference type="InterPro" id="IPR037041">
    <property type="entry name" value="Trigger_fac_C_sf"/>
</dbReference>
<feature type="domain" description="Trigger factor C-terminal" evidence="12">
    <location>
        <begin position="263"/>
        <end position="421"/>
    </location>
</feature>
<dbReference type="SUPFAM" id="SSF109998">
    <property type="entry name" value="Triger factor/SurA peptide-binding domain-like"/>
    <property type="match status" value="1"/>
</dbReference>
<dbReference type="InterPro" id="IPR046357">
    <property type="entry name" value="PPIase_dom_sf"/>
</dbReference>
<evidence type="ECO:0000256" key="4">
    <source>
        <dbReference type="ARBA" id="ARBA00016902"/>
    </source>
</evidence>
<dbReference type="HAMAP" id="MF_00303">
    <property type="entry name" value="Trigger_factor_Tig"/>
    <property type="match status" value="1"/>
</dbReference>
<dbReference type="GO" id="GO:0005737">
    <property type="term" value="C:cytoplasm"/>
    <property type="evidence" value="ECO:0007669"/>
    <property type="project" value="UniProtKB-SubCell"/>
</dbReference>
<dbReference type="EC" id="5.2.1.8" evidence="3 9"/>
<dbReference type="GO" id="GO:0044183">
    <property type="term" value="F:protein folding chaperone"/>
    <property type="evidence" value="ECO:0007669"/>
    <property type="project" value="TreeGrafter"/>
</dbReference>
<keyword evidence="9" id="KW-0131">Cell cycle</keyword>
<dbReference type="GO" id="GO:0043022">
    <property type="term" value="F:ribosome binding"/>
    <property type="evidence" value="ECO:0007669"/>
    <property type="project" value="TreeGrafter"/>
</dbReference>
<dbReference type="GO" id="GO:0051083">
    <property type="term" value="P:'de novo' cotranslational protein folding"/>
    <property type="evidence" value="ECO:0007669"/>
    <property type="project" value="TreeGrafter"/>
</dbReference>
<evidence type="ECO:0000259" key="10">
    <source>
        <dbReference type="Pfam" id="PF00254"/>
    </source>
</evidence>
<comment type="function">
    <text evidence="9">Involved in protein export. Acts as a chaperone by maintaining the newly synthesized protein in an open conformation. Functions as a peptidyl-prolyl cis-trans isomerase.</text>
</comment>
<dbReference type="InterPro" id="IPR005215">
    <property type="entry name" value="Trig_fac"/>
</dbReference>
<dbReference type="InterPro" id="IPR008881">
    <property type="entry name" value="Trigger_fac_ribosome-bd_bac"/>
</dbReference>
<dbReference type="PIRSF" id="PIRSF003095">
    <property type="entry name" value="Trigger_factor"/>
    <property type="match status" value="1"/>
</dbReference>
<gene>
    <name evidence="9 13" type="primary">tig</name>
    <name evidence="13" type="ORF">COT81_03130</name>
</gene>
<dbReference type="InterPro" id="IPR036611">
    <property type="entry name" value="Trigger_fac_ribosome-bd_sf"/>
</dbReference>
<dbReference type="InterPro" id="IPR008880">
    <property type="entry name" value="Trigger_fac_C"/>
</dbReference>
<dbReference type="Pfam" id="PF05698">
    <property type="entry name" value="Trigger_C"/>
    <property type="match status" value="1"/>
</dbReference>
<keyword evidence="9" id="KW-0963">Cytoplasm</keyword>
<dbReference type="EMBL" id="PEZZ01000023">
    <property type="protein sequence ID" value="PIS05062.1"/>
    <property type="molecule type" value="Genomic_DNA"/>
</dbReference>
<feature type="domain" description="PPIase FKBP-type" evidence="10">
    <location>
        <begin position="158"/>
        <end position="239"/>
    </location>
</feature>
<dbReference type="Gene3D" id="1.10.3120.10">
    <property type="entry name" value="Trigger factor, C-terminal domain"/>
    <property type="match status" value="1"/>
</dbReference>
<evidence type="ECO:0000256" key="6">
    <source>
        <dbReference type="ARBA" id="ARBA00023186"/>
    </source>
</evidence>
<dbReference type="GO" id="GO:0003755">
    <property type="term" value="F:peptidyl-prolyl cis-trans isomerase activity"/>
    <property type="evidence" value="ECO:0007669"/>
    <property type="project" value="UniProtKB-UniRule"/>
</dbReference>
<comment type="caution">
    <text evidence="13">The sequence shown here is derived from an EMBL/GenBank/DDBJ whole genome shotgun (WGS) entry which is preliminary data.</text>
</comment>
<comment type="catalytic activity">
    <reaction evidence="1 9">
        <text>[protein]-peptidylproline (omega=180) = [protein]-peptidylproline (omega=0)</text>
        <dbReference type="Rhea" id="RHEA:16237"/>
        <dbReference type="Rhea" id="RHEA-COMP:10747"/>
        <dbReference type="Rhea" id="RHEA-COMP:10748"/>
        <dbReference type="ChEBI" id="CHEBI:83833"/>
        <dbReference type="ChEBI" id="CHEBI:83834"/>
        <dbReference type="EC" id="5.2.1.8"/>
    </reaction>
</comment>
<keyword evidence="7 9" id="KW-0413">Isomerase</keyword>
<feature type="domain" description="Trigger factor ribosome-binding bacterial" evidence="11">
    <location>
        <begin position="4"/>
        <end position="146"/>
    </location>
</feature>
<dbReference type="Proteomes" id="UP000230935">
    <property type="component" value="Unassembled WGS sequence"/>
</dbReference>
<dbReference type="Pfam" id="PF00254">
    <property type="entry name" value="FKBP_C"/>
    <property type="match status" value="1"/>
</dbReference>
<evidence type="ECO:0000256" key="2">
    <source>
        <dbReference type="ARBA" id="ARBA00005464"/>
    </source>
</evidence>
<proteinExistence type="inferred from homology"/>
<comment type="subcellular location">
    <subcellularLocation>
        <location evidence="9">Cytoplasm</location>
    </subcellularLocation>
    <text evidence="9">About half TF is bound to the ribosome near the polypeptide exit tunnel while the other half is free in the cytoplasm.</text>
</comment>
<keyword evidence="9" id="KW-0132">Cell division</keyword>
<evidence type="ECO:0000256" key="7">
    <source>
        <dbReference type="ARBA" id="ARBA00023235"/>
    </source>
</evidence>
<dbReference type="Gene3D" id="3.10.50.40">
    <property type="match status" value="1"/>
</dbReference>
<evidence type="ECO:0000256" key="5">
    <source>
        <dbReference type="ARBA" id="ARBA00023110"/>
    </source>
</evidence>
<keyword evidence="5 9" id="KW-0697">Rotamase</keyword>
<dbReference type="AlphaFoldDB" id="A0A2H0W128"/>
<evidence type="ECO:0000259" key="11">
    <source>
        <dbReference type="Pfam" id="PF05697"/>
    </source>
</evidence>
<accession>A0A2H0W128</accession>
<dbReference type="InterPro" id="IPR001179">
    <property type="entry name" value="PPIase_FKBP_dom"/>
</dbReference>